<dbReference type="Proteomes" id="UP001648503">
    <property type="component" value="Unassembled WGS sequence"/>
</dbReference>
<dbReference type="EMBL" id="JAFCIX010000102">
    <property type="protein sequence ID" value="KAH6598577.1"/>
    <property type="molecule type" value="Genomic_DNA"/>
</dbReference>
<proteinExistence type="predicted"/>
<protein>
    <recommendedName>
        <fullName evidence="5">Autophagy-related protein 16 domain-containing protein</fullName>
    </recommendedName>
</protein>
<feature type="compositionally biased region" description="Pro residues" evidence="2">
    <location>
        <begin position="1"/>
        <end position="18"/>
    </location>
</feature>
<feature type="coiled-coil region" evidence="1">
    <location>
        <begin position="188"/>
        <end position="247"/>
    </location>
</feature>
<evidence type="ECO:0000313" key="4">
    <source>
        <dbReference type="Proteomes" id="UP001648503"/>
    </source>
</evidence>
<accession>A0ABQ8FHY3</accession>
<evidence type="ECO:0000256" key="1">
    <source>
        <dbReference type="SAM" id="Coils"/>
    </source>
</evidence>
<comment type="caution">
    <text evidence="3">The sequence shown here is derived from an EMBL/GenBank/DDBJ whole genome shotgun (WGS) entry which is preliminary data.</text>
</comment>
<feature type="compositionally biased region" description="Polar residues" evidence="2">
    <location>
        <begin position="107"/>
        <end position="126"/>
    </location>
</feature>
<keyword evidence="1" id="KW-0175">Coiled coil</keyword>
<feature type="coiled-coil region" evidence="1">
    <location>
        <begin position="364"/>
        <end position="391"/>
    </location>
</feature>
<feature type="region of interest" description="Disordered" evidence="2">
    <location>
        <begin position="93"/>
        <end position="127"/>
    </location>
</feature>
<organism evidence="3 4">
    <name type="scientific">Batrachochytrium salamandrivorans</name>
    <dbReference type="NCBI Taxonomy" id="1357716"/>
    <lineage>
        <taxon>Eukaryota</taxon>
        <taxon>Fungi</taxon>
        <taxon>Fungi incertae sedis</taxon>
        <taxon>Chytridiomycota</taxon>
        <taxon>Chytridiomycota incertae sedis</taxon>
        <taxon>Chytridiomycetes</taxon>
        <taxon>Rhizophydiales</taxon>
        <taxon>Rhizophydiales incertae sedis</taxon>
        <taxon>Batrachochytrium</taxon>
    </lineage>
</organism>
<keyword evidence="4" id="KW-1185">Reference proteome</keyword>
<gene>
    <name evidence="3" type="ORF">BASA50_003615</name>
</gene>
<evidence type="ECO:0000313" key="3">
    <source>
        <dbReference type="EMBL" id="KAH6598577.1"/>
    </source>
</evidence>
<feature type="coiled-coil region" evidence="1">
    <location>
        <begin position="305"/>
        <end position="332"/>
    </location>
</feature>
<sequence>MTQPPPPPPPRSPQPDPAPSEEAALPGDDEHYESLSQDVLISKLREAHQALQDRERDLFNTAEIGAQLVQVNDVLMLECSELKKALYSDPMYAPPSSDHAEKVAEASDQTAQRSKTTSTASVSSMLQVDVRYPTPQSMMSSPEEGRPAQFEKTMALSPDTLQNRGALSEKGPMSPHHHKYSGVLYEYISLLEGKNADLQLQLDSALANIHDSDVSLSRSHMVLRESNKALQTDLHKALTELRDQERLHTRTVASLEKDMGLLREDLARIVVSSADLEAEKRSLLKEKLRFSKESKQLEIVDLELIAELKSRISTIEADYDRLKFENQELDSRYSILRSEHAAAHGRISELIIEARNTQTFTLEQSQHDQVIKELREQLEEMQNRVVLLQDELVHAGGDMSPVALDKQLVRSKERWEWMPWLERTRIKAWEHDIAGLHDEIAHLRDNQDQAYDRLKNEFTGLVGRIVQYSPIPLKPLSDLASSVLGVPPPLSNISSITELYSLSNVEAAHGSKSISPEIQI</sequence>
<reference evidence="3 4" key="1">
    <citation type="submission" date="2021-02" db="EMBL/GenBank/DDBJ databases">
        <title>Variation within the Batrachochytrium salamandrivorans European outbreak.</title>
        <authorList>
            <person name="Kelly M."/>
            <person name="Pasmans F."/>
            <person name="Shea T.P."/>
            <person name="Munoz J.F."/>
            <person name="Carranza S."/>
            <person name="Cuomo C.A."/>
            <person name="Martel A."/>
        </authorList>
    </citation>
    <scope>NUCLEOTIDE SEQUENCE [LARGE SCALE GENOMIC DNA]</scope>
    <source>
        <strain evidence="3 4">AMFP18/2</strain>
    </source>
</reference>
<feature type="region of interest" description="Disordered" evidence="2">
    <location>
        <begin position="1"/>
        <end position="31"/>
    </location>
</feature>
<name>A0ABQ8FHY3_9FUNG</name>
<evidence type="ECO:0000256" key="2">
    <source>
        <dbReference type="SAM" id="MobiDB-lite"/>
    </source>
</evidence>
<evidence type="ECO:0008006" key="5">
    <source>
        <dbReference type="Google" id="ProtNLM"/>
    </source>
</evidence>